<keyword evidence="8 10" id="KW-0239">DNA-directed DNA polymerase</keyword>
<evidence type="ECO:0000256" key="2">
    <source>
        <dbReference type="ARBA" id="ARBA00010752"/>
    </source>
</evidence>
<dbReference type="AlphaFoldDB" id="A0A1H4CSI9"/>
<feature type="domain" description="DNA polymerase III beta sliding clamp central" evidence="12">
    <location>
        <begin position="127"/>
        <end position="245"/>
    </location>
</feature>
<evidence type="ECO:0000256" key="5">
    <source>
        <dbReference type="ARBA" id="ARBA00022679"/>
    </source>
</evidence>
<dbReference type="InterPro" id="IPR001001">
    <property type="entry name" value="DNA_polIII_beta"/>
</dbReference>
<dbReference type="CDD" id="cd00140">
    <property type="entry name" value="beta_clamp"/>
    <property type="match status" value="1"/>
</dbReference>
<feature type="domain" description="DNA polymerase III beta sliding clamp C-terminal" evidence="13">
    <location>
        <begin position="247"/>
        <end position="371"/>
    </location>
</feature>
<keyword evidence="6 10" id="KW-0548">Nucleotidyltransferase</keyword>
<keyword evidence="5 10" id="KW-0808">Transferase</keyword>
<dbReference type="FunFam" id="3.10.150.10:FF:000001">
    <property type="entry name" value="Beta sliding clamp"/>
    <property type="match status" value="1"/>
</dbReference>
<evidence type="ECO:0000256" key="10">
    <source>
        <dbReference type="PIRNR" id="PIRNR000804"/>
    </source>
</evidence>
<evidence type="ECO:0000313" key="15">
    <source>
        <dbReference type="Proteomes" id="UP000199288"/>
    </source>
</evidence>
<comment type="subcellular location">
    <subcellularLocation>
        <location evidence="1 10">Cytoplasm</location>
    </subcellularLocation>
</comment>
<reference evidence="15" key="1">
    <citation type="submission" date="2016-10" db="EMBL/GenBank/DDBJ databases">
        <authorList>
            <person name="Varghese N."/>
            <person name="Submissions S."/>
        </authorList>
    </citation>
    <scope>NUCLEOTIDE SEQUENCE [LARGE SCALE GENOMIC DNA]</scope>
    <source>
        <strain evidence="15">KPR-1</strain>
    </source>
</reference>
<keyword evidence="4 10" id="KW-0963">Cytoplasm</keyword>
<dbReference type="GO" id="GO:0006271">
    <property type="term" value="P:DNA strand elongation involved in DNA replication"/>
    <property type="evidence" value="ECO:0007669"/>
    <property type="project" value="TreeGrafter"/>
</dbReference>
<evidence type="ECO:0000256" key="8">
    <source>
        <dbReference type="ARBA" id="ARBA00022932"/>
    </source>
</evidence>
<dbReference type="GO" id="GO:0003677">
    <property type="term" value="F:DNA binding"/>
    <property type="evidence" value="ECO:0007669"/>
    <property type="project" value="UniProtKB-UniRule"/>
</dbReference>
<organism evidence="14 15">
    <name type="scientific">Bowdeniella nasicola</name>
    <dbReference type="NCBI Taxonomy" id="208480"/>
    <lineage>
        <taxon>Bacteria</taxon>
        <taxon>Bacillati</taxon>
        <taxon>Actinomycetota</taxon>
        <taxon>Actinomycetes</taxon>
        <taxon>Actinomycetales</taxon>
        <taxon>Actinomycetaceae</taxon>
        <taxon>Bowdeniella</taxon>
    </lineage>
</organism>
<evidence type="ECO:0000259" key="11">
    <source>
        <dbReference type="Pfam" id="PF00712"/>
    </source>
</evidence>
<proteinExistence type="inferred from homology"/>
<comment type="function">
    <text evidence="10">Confers DNA tethering and processivity to DNA polymerases and other proteins. Acts as a clamp, forming a ring around DNA (a reaction catalyzed by the clamp-loading complex) which diffuses in an ATP-independent manner freely and bidirectionally along dsDNA. Initially characterized for its ability to contact the catalytic subunit of DNA polymerase III (Pol III), a complex, multichain enzyme responsible for most of the replicative synthesis in bacteria; Pol III exhibits 3'-5' exonuclease proofreading activity. The beta chain is required for initiation of replication as well as for processivity of DNA replication.</text>
</comment>
<evidence type="ECO:0000256" key="1">
    <source>
        <dbReference type="ARBA" id="ARBA00004496"/>
    </source>
</evidence>
<dbReference type="PANTHER" id="PTHR30478">
    <property type="entry name" value="DNA POLYMERASE III SUBUNIT BETA"/>
    <property type="match status" value="1"/>
</dbReference>
<dbReference type="Gene3D" id="3.10.150.10">
    <property type="entry name" value="DNA Polymerase III, subunit A, domain 2"/>
    <property type="match status" value="3"/>
</dbReference>
<protein>
    <recommendedName>
        <fullName evidence="3 10">Beta sliding clamp</fullName>
    </recommendedName>
</protein>
<evidence type="ECO:0000256" key="4">
    <source>
        <dbReference type="ARBA" id="ARBA00022490"/>
    </source>
</evidence>
<dbReference type="InterPro" id="IPR046938">
    <property type="entry name" value="DNA_clamp_sf"/>
</dbReference>
<accession>A0A1H4CSI9</accession>
<evidence type="ECO:0000313" key="14">
    <source>
        <dbReference type="EMBL" id="SEA63259.1"/>
    </source>
</evidence>
<dbReference type="EMBL" id="FNQV01000013">
    <property type="protein sequence ID" value="SEA63259.1"/>
    <property type="molecule type" value="Genomic_DNA"/>
</dbReference>
<dbReference type="Pfam" id="PF02767">
    <property type="entry name" value="DNA_pol3_beta_2"/>
    <property type="match status" value="1"/>
</dbReference>
<dbReference type="GO" id="GO:0003887">
    <property type="term" value="F:DNA-directed DNA polymerase activity"/>
    <property type="evidence" value="ECO:0007669"/>
    <property type="project" value="UniProtKB-UniRule"/>
</dbReference>
<dbReference type="GO" id="GO:0008408">
    <property type="term" value="F:3'-5' exonuclease activity"/>
    <property type="evidence" value="ECO:0007669"/>
    <property type="project" value="InterPro"/>
</dbReference>
<dbReference type="SMART" id="SM00480">
    <property type="entry name" value="POL3Bc"/>
    <property type="match status" value="1"/>
</dbReference>
<gene>
    <name evidence="14" type="ORF">SAMN02910418_02047</name>
</gene>
<dbReference type="GO" id="GO:0009360">
    <property type="term" value="C:DNA polymerase III complex"/>
    <property type="evidence" value="ECO:0007669"/>
    <property type="project" value="InterPro"/>
</dbReference>
<keyword evidence="9" id="KW-0238">DNA-binding</keyword>
<feature type="domain" description="DNA polymerase III beta sliding clamp N-terminal" evidence="11">
    <location>
        <begin position="1"/>
        <end position="118"/>
    </location>
</feature>
<dbReference type="GO" id="GO:0042802">
    <property type="term" value="F:identical protein binding"/>
    <property type="evidence" value="ECO:0007669"/>
    <property type="project" value="UniProtKB-ARBA"/>
</dbReference>
<dbReference type="Proteomes" id="UP000199288">
    <property type="component" value="Unassembled WGS sequence"/>
</dbReference>
<name>A0A1H4CSI9_9ACTO</name>
<dbReference type="FunFam" id="3.10.150.10:FF:000005">
    <property type="entry name" value="Beta sliding clamp"/>
    <property type="match status" value="1"/>
</dbReference>
<dbReference type="NCBIfam" id="TIGR00663">
    <property type="entry name" value="dnan"/>
    <property type="match status" value="1"/>
</dbReference>
<dbReference type="InterPro" id="IPR022635">
    <property type="entry name" value="DNA_polIII_beta_C"/>
</dbReference>
<evidence type="ECO:0000256" key="6">
    <source>
        <dbReference type="ARBA" id="ARBA00022695"/>
    </source>
</evidence>
<sequence length="375" mass="40499">MKFRVDRDVLTEAVTWTARSLPTRPAVPVLAGVRISARDGALTLSSFDYEVSAKCELPAEIDDDGEVLVLGRLLADICKSLPNKPVTIESDEQNVSLTCGASRFNLLTMPLEDYPALPNMPSLAGQVEPAVFTDAVNQVSIAASRDDTLPLLTGVLVEIEGEKITMMATDRYRLALRELTWIPTDPEISTSALVRARTLTDVARSMTSGEDVQITLDAEGEGSLIGFEAGGKHTTSQLVEGDYPKVRRLFPDSMPTHAVVDTAALTEAVKRVALVAERNAPIRLTFTDGELALEAGQGENAQASEAVQASLVGEDLVTAYNPPYLLDGLSVIHTPYVRFSFTHPSKPAALTGQEKLDGDDDTSFRYLLMPLRVGI</sequence>
<keyword evidence="7 10" id="KW-0235">DNA replication</keyword>
<comment type="subunit">
    <text evidence="10">Forms a ring-shaped head-to-tail homodimer around DNA.</text>
</comment>
<evidence type="ECO:0000256" key="7">
    <source>
        <dbReference type="ARBA" id="ARBA00022705"/>
    </source>
</evidence>
<evidence type="ECO:0000256" key="3">
    <source>
        <dbReference type="ARBA" id="ARBA00021035"/>
    </source>
</evidence>
<evidence type="ECO:0000259" key="12">
    <source>
        <dbReference type="Pfam" id="PF02767"/>
    </source>
</evidence>
<comment type="similarity">
    <text evidence="2 10">Belongs to the beta sliding clamp family.</text>
</comment>
<dbReference type="PIRSF" id="PIRSF000804">
    <property type="entry name" value="DNA_pol_III_b"/>
    <property type="match status" value="1"/>
</dbReference>
<dbReference type="SUPFAM" id="SSF55979">
    <property type="entry name" value="DNA clamp"/>
    <property type="match status" value="3"/>
</dbReference>
<evidence type="ECO:0000256" key="9">
    <source>
        <dbReference type="ARBA" id="ARBA00023125"/>
    </source>
</evidence>
<dbReference type="Pfam" id="PF00712">
    <property type="entry name" value="DNA_pol3_beta"/>
    <property type="match status" value="1"/>
</dbReference>
<dbReference type="OrthoDB" id="468978at2"/>
<keyword evidence="15" id="KW-1185">Reference proteome</keyword>
<dbReference type="Pfam" id="PF02768">
    <property type="entry name" value="DNA_pol3_beta_3"/>
    <property type="match status" value="1"/>
</dbReference>
<dbReference type="GO" id="GO:0005737">
    <property type="term" value="C:cytoplasm"/>
    <property type="evidence" value="ECO:0007669"/>
    <property type="project" value="UniProtKB-SubCell"/>
</dbReference>
<dbReference type="InterPro" id="IPR022634">
    <property type="entry name" value="DNA_polIII_beta_N"/>
</dbReference>
<dbReference type="RefSeq" id="WP_092565558.1">
    <property type="nucleotide sequence ID" value="NZ_FNQV01000013.1"/>
</dbReference>
<dbReference type="InterPro" id="IPR022637">
    <property type="entry name" value="DNA_polIII_beta_cen"/>
</dbReference>
<evidence type="ECO:0000259" key="13">
    <source>
        <dbReference type="Pfam" id="PF02768"/>
    </source>
</evidence>
<dbReference type="PANTHER" id="PTHR30478:SF0">
    <property type="entry name" value="BETA SLIDING CLAMP"/>
    <property type="match status" value="1"/>
</dbReference>